<comment type="caution">
    <text evidence="1">The sequence shown here is derived from an EMBL/GenBank/DDBJ whole genome shotgun (WGS) entry which is preliminary data.</text>
</comment>
<proteinExistence type="predicted"/>
<sequence>MKIPLRWMRVFRTNFPFGRIRSFRKEFLSVNGNLTKGFSKRKEEVRVFTNFVSLRNLLPLDSFCE</sequence>
<protein>
    <submittedName>
        <fullName evidence="1">Uncharacterized protein</fullName>
    </submittedName>
</protein>
<organism evidence="1">
    <name type="scientific">Leptospira ellisii</name>
    <dbReference type="NCBI Taxonomy" id="2023197"/>
    <lineage>
        <taxon>Bacteria</taxon>
        <taxon>Pseudomonadati</taxon>
        <taxon>Spirochaetota</taxon>
        <taxon>Spirochaetia</taxon>
        <taxon>Leptospirales</taxon>
        <taxon>Leptospiraceae</taxon>
        <taxon>Leptospira</taxon>
    </lineage>
</organism>
<dbReference type="EMBL" id="NPEF01000449">
    <property type="protein sequence ID" value="PJZ90924.1"/>
    <property type="molecule type" value="Genomic_DNA"/>
</dbReference>
<accession>A0A2N0B312</accession>
<gene>
    <name evidence="1" type="ORF">CH379_21560</name>
</gene>
<accession>A0A2N0BND4</accession>
<reference evidence="1" key="1">
    <citation type="submission" date="2017-07" db="EMBL/GenBank/DDBJ databases">
        <title>Leptospira spp. isolated from tropical soils.</title>
        <authorList>
            <person name="Thibeaux R."/>
            <person name="Iraola G."/>
            <person name="Ferres I."/>
            <person name="Bierque E."/>
            <person name="Girault D."/>
            <person name="Soupe-Gilbert M.-E."/>
            <person name="Picardeau M."/>
            <person name="Goarant C."/>
        </authorList>
    </citation>
    <scope>NUCLEOTIDE SEQUENCE [LARGE SCALE GENOMIC DNA]</scope>
    <source>
        <strain evidence="1">ATI7-C-A5</strain>
    </source>
</reference>
<dbReference type="AlphaFoldDB" id="A0A2N0BND4"/>
<evidence type="ECO:0000313" key="1">
    <source>
        <dbReference type="EMBL" id="PJZ90924.1"/>
    </source>
</evidence>
<name>A0A2N0BND4_9LEPT</name>